<dbReference type="Proteomes" id="UP000503462">
    <property type="component" value="Chromosome 3"/>
</dbReference>
<dbReference type="SUPFAM" id="SSF51735">
    <property type="entry name" value="NAD(P)-binding Rossmann-fold domains"/>
    <property type="match status" value="1"/>
</dbReference>
<dbReference type="Pfam" id="PF00107">
    <property type="entry name" value="ADH_zinc_N"/>
    <property type="match status" value="1"/>
</dbReference>
<comment type="similarity">
    <text evidence="1">Belongs to the zinc-containing alcohol dehydrogenase family.</text>
</comment>
<dbReference type="EMBL" id="CP051141">
    <property type="protein sequence ID" value="QIW98717.1"/>
    <property type="molecule type" value="Genomic_DNA"/>
</dbReference>
<keyword evidence="6" id="KW-1185">Reference proteome</keyword>
<evidence type="ECO:0000259" key="4">
    <source>
        <dbReference type="SMART" id="SM00829"/>
    </source>
</evidence>
<evidence type="ECO:0000313" key="5">
    <source>
        <dbReference type="EMBL" id="QIW98717.1"/>
    </source>
</evidence>
<dbReference type="Gene3D" id="3.90.180.10">
    <property type="entry name" value="Medium-chain alcohol dehydrogenases, catalytic domain"/>
    <property type="match status" value="1"/>
</dbReference>
<dbReference type="Pfam" id="PF08240">
    <property type="entry name" value="ADH_N"/>
    <property type="match status" value="1"/>
</dbReference>
<gene>
    <name evidence="5" type="ORF">AMS68_004235</name>
</gene>
<dbReference type="InterPro" id="IPR047122">
    <property type="entry name" value="Trans-enoyl_RdTase-like"/>
</dbReference>
<dbReference type="GO" id="GO:0016651">
    <property type="term" value="F:oxidoreductase activity, acting on NAD(P)H"/>
    <property type="evidence" value="ECO:0007669"/>
    <property type="project" value="InterPro"/>
</dbReference>
<dbReference type="OrthoDB" id="10257049at2759"/>
<proteinExistence type="inferred from homology"/>
<dbReference type="Gene3D" id="3.40.50.720">
    <property type="entry name" value="NAD(P)-binding Rossmann-like Domain"/>
    <property type="match status" value="1"/>
</dbReference>
<dbReference type="SUPFAM" id="SSF50129">
    <property type="entry name" value="GroES-like"/>
    <property type="match status" value="1"/>
</dbReference>
<dbReference type="InterPro" id="IPR013149">
    <property type="entry name" value="ADH-like_C"/>
</dbReference>
<dbReference type="InterPro" id="IPR013154">
    <property type="entry name" value="ADH-like_N"/>
</dbReference>
<protein>
    <recommendedName>
        <fullName evidence="4">Enoyl reductase (ER) domain-containing protein</fullName>
    </recommendedName>
</protein>
<dbReference type="PANTHER" id="PTHR45348:SF2">
    <property type="entry name" value="ZINC-TYPE ALCOHOL DEHYDROGENASE-LIKE PROTEIN C2E1P3.01"/>
    <property type="match status" value="1"/>
</dbReference>
<reference evidence="5 6" key="1">
    <citation type="journal article" date="2016" name="Sci. Rep.">
        <title>Peltaster fructicola genome reveals evolution from an invasive phytopathogen to an ectophytic parasite.</title>
        <authorList>
            <person name="Xu C."/>
            <person name="Chen H."/>
            <person name="Gleason M.L."/>
            <person name="Xu J.R."/>
            <person name="Liu H."/>
            <person name="Zhang R."/>
            <person name="Sun G."/>
        </authorList>
    </citation>
    <scope>NUCLEOTIDE SEQUENCE [LARGE SCALE GENOMIC DNA]</scope>
    <source>
        <strain evidence="5 6">LNHT1506</strain>
    </source>
</reference>
<dbReference type="AlphaFoldDB" id="A0A6H0XVT7"/>
<organism evidence="5 6">
    <name type="scientific">Peltaster fructicola</name>
    <dbReference type="NCBI Taxonomy" id="286661"/>
    <lineage>
        <taxon>Eukaryota</taxon>
        <taxon>Fungi</taxon>
        <taxon>Dikarya</taxon>
        <taxon>Ascomycota</taxon>
        <taxon>Pezizomycotina</taxon>
        <taxon>Dothideomycetes</taxon>
        <taxon>Dothideomycetes incertae sedis</taxon>
        <taxon>Peltaster</taxon>
    </lineage>
</organism>
<feature type="domain" description="Enoyl reductase (ER)" evidence="4">
    <location>
        <begin position="13"/>
        <end position="259"/>
    </location>
</feature>
<dbReference type="PANTHER" id="PTHR45348">
    <property type="entry name" value="HYPOTHETICAL OXIDOREDUCTASE (EUROFUNG)"/>
    <property type="match status" value="1"/>
</dbReference>
<keyword evidence="3" id="KW-0560">Oxidoreductase</keyword>
<name>A0A6H0XVT7_9PEZI</name>
<comment type="subunit">
    <text evidence="2">Monomer.</text>
</comment>
<dbReference type="InterPro" id="IPR036291">
    <property type="entry name" value="NAD(P)-bd_dom_sf"/>
</dbReference>
<evidence type="ECO:0000256" key="1">
    <source>
        <dbReference type="ARBA" id="ARBA00008072"/>
    </source>
</evidence>
<sequence length="345" mass="36604">MANRAAYLIAAKARPLVIRDAPMPTPEHDQIVVKVGAVAINPVDAGIQNAGIIVEEFPSVIGVDMAGEVTAIGADVEHLKVGDRVLASADSNPGDKVLNGSFQYYTTTHHKMAAKIPDSVSYTDSCVLPLAMATAATALFDKRCMGLDLPRIGSKSNGLTLVVWGGASSVGSCGIQAARAAGYNVITTASKKNFEYCRALGVEEIFDYNDVDVVEQIVMYMQGKKSAGVFDAVMPPESILACNVIAHRSDGFKHVGTVLPEPFPLPEGRPSDVTTSYNWGSWLKENEVGDAVWVDWIPQALADGSLKCKPDAHIVGKGLDDIQGAIDLYAKGGISATKLVVDFVQ</sequence>
<evidence type="ECO:0000313" key="6">
    <source>
        <dbReference type="Proteomes" id="UP000503462"/>
    </source>
</evidence>
<evidence type="ECO:0000256" key="3">
    <source>
        <dbReference type="ARBA" id="ARBA00023002"/>
    </source>
</evidence>
<dbReference type="CDD" id="cd08249">
    <property type="entry name" value="enoyl_reductase_like"/>
    <property type="match status" value="1"/>
</dbReference>
<accession>A0A6H0XVT7</accession>
<dbReference type="InterPro" id="IPR020843">
    <property type="entry name" value="ER"/>
</dbReference>
<dbReference type="SMART" id="SM00829">
    <property type="entry name" value="PKS_ER"/>
    <property type="match status" value="1"/>
</dbReference>
<evidence type="ECO:0000256" key="2">
    <source>
        <dbReference type="ARBA" id="ARBA00011245"/>
    </source>
</evidence>
<dbReference type="InterPro" id="IPR011032">
    <property type="entry name" value="GroES-like_sf"/>
</dbReference>